<keyword evidence="1" id="KW-0812">Transmembrane</keyword>
<keyword evidence="1" id="KW-0472">Membrane</keyword>
<evidence type="ECO:0000313" key="2">
    <source>
        <dbReference type="EMBL" id="PKC05941.1"/>
    </source>
</evidence>
<gene>
    <name evidence="2" type="ORF">RhiirA5_501731</name>
</gene>
<accession>A0A2N0PGJ0</accession>
<comment type="caution">
    <text evidence="2">The sequence shown here is derived from an EMBL/GenBank/DDBJ whole genome shotgun (WGS) entry which is preliminary data.</text>
</comment>
<feature type="transmembrane region" description="Helical" evidence="1">
    <location>
        <begin position="164"/>
        <end position="197"/>
    </location>
</feature>
<evidence type="ECO:0000256" key="1">
    <source>
        <dbReference type="SAM" id="Phobius"/>
    </source>
</evidence>
<reference evidence="2 3" key="2">
    <citation type="submission" date="2017-09" db="EMBL/GenBank/DDBJ databases">
        <title>Extensive intraspecific genome diversity in a model arbuscular mycorrhizal fungus.</title>
        <authorList>
            <person name="Chen E.C."/>
            <person name="Morin E."/>
            <person name="Beaudet D."/>
            <person name="Noel J."/>
            <person name="Ndikumana S."/>
            <person name="Charron P."/>
            <person name="St-Onge C."/>
            <person name="Giorgi J."/>
            <person name="Grigoriev I.V."/>
            <person name="Roux C."/>
            <person name="Martin F.M."/>
            <person name="Corradi N."/>
        </authorList>
    </citation>
    <scope>NUCLEOTIDE SEQUENCE [LARGE SCALE GENOMIC DNA]</scope>
    <source>
        <strain evidence="2 3">A5</strain>
    </source>
</reference>
<evidence type="ECO:0000313" key="3">
    <source>
        <dbReference type="Proteomes" id="UP000232722"/>
    </source>
</evidence>
<name>A0A2N0PGJ0_9GLOM</name>
<dbReference type="AlphaFoldDB" id="A0A2N0PGJ0"/>
<organism evidence="2 3">
    <name type="scientific">Rhizophagus irregularis</name>
    <dbReference type="NCBI Taxonomy" id="588596"/>
    <lineage>
        <taxon>Eukaryota</taxon>
        <taxon>Fungi</taxon>
        <taxon>Fungi incertae sedis</taxon>
        <taxon>Mucoromycota</taxon>
        <taxon>Glomeromycotina</taxon>
        <taxon>Glomeromycetes</taxon>
        <taxon>Glomerales</taxon>
        <taxon>Glomeraceae</taxon>
        <taxon>Rhizophagus</taxon>
    </lineage>
</organism>
<sequence>MSSENFENTEFEPSINDIFQLLNQIKQILTYLKNCDAISSGSGVLDIDKHINIIIEQEKKFHVCLQKSIVQSNNLRNHAKDALDNLEILNDPNFDQNYVSDILQIHINNVEENRKETQEIIHKLWELYELYKITEIFNKRELQSLKHIKEDLEKDLKSLKQYTIILFIVVGFNLLIFQSISGSEFLVSAVMAISALIKKTNIRQAENEVNKLQKIGNDEYSGLIGHNTTDNHYNRILIKPTKSRWEQV</sequence>
<dbReference type="VEuPathDB" id="FungiDB:RhiirFUN_013821"/>
<proteinExistence type="predicted"/>
<reference evidence="2 3" key="1">
    <citation type="submission" date="2016-04" db="EMBL/GenBank/DDBJ databases">
        <title>Genome analyses suggest a sexual origin of heterokaryosis in a supposedly ancient asexual fungus.</title>
        <authorList>
            <person name="Ropars J."/>
            <person name="Sedzielewska K."/>
            <person name="Noel J."/>
            <person name="Charron P."/>
            <person name="Farinelli L."/>
            <person name="Marton T."/>
            <person name="Kruger M."/>
            <person name="Pelin A."/>
            <person name="Brachmann A."/>
            <person name="Corradi N."/>
        </authorList>
    </citation>
    <scope>NUCLEOTIDE SEQUENCE [LARGE SCALE GENOMIC DNA]</scope>
    <source>
        <strain evidence="2 3">A5</strain>
    </source>
</reference>
<dbReference type="Proteomes" id="UP000232722">
    <property type="component" value="Unassembled WGS sequence"/>
</dbReference>
<dbReference type="VEuPathDB" id="FungiDB:FUN_015828"/>
<dbReference type="VEuPathDB" id="FungiDB:RhiirA1_534403"/>
<protein>
    <submittedName>
        <fullName evidence="2">Uncharacterized protein</fullName>
    </submittedName>
</protein>
<dbReference type="EMBL" id="LLXJ01000819">
    <property type="protein sequence ID" value="PKC05941.1"/>
    <property type="molecule type" value="Genomic_DNA"/>
</dbReference>
<keyword evidence="1" id="KW-1133">Transmembrane helix</keyword>